<dbReference type="PANTHER" id="PTHR47977">
    <property type="entry name" value="RAS-RELATED PROTEIN RAB"/>
    <property type="match status" value="1"/>
</dbReference>
<dbReference type="Proteomes" id="UP001626550">
    <property type="component" value="Unassembled WGS sequence"/>
</dbReference>
<dbReference type="PROSITE" id="PS51421">
    <property type="entry name" value="RAS"/>
    <property type="match status" value="1"/>
</dbReference>
<dbReference type="AlphaFoldDB" id="A0ABD2PQB9"/>
<accession>A0ABD2PQB9</accession>
<sequence length="193" mass="21650">MYPSRRKRSSVNVLPSYDVRYKVIILGDAGVGKSQLIRTAVGESFSPVSVSTIGIDYLKRQFIVDDKTIQLDLWDTAGSEKFRALSLQHFRDAKCFVLVFDITDVESFQHIKTDWMPLIHKHFDGHAPLFLVGNKIDLVEKRQVSREAAQQFLSKQCGSLYVETSAKTSSNVDTLFAQVATALLGYHGIPIPT</sequence>
<feature type="non-terminal residue" evidence="3">
    <location>
        <position position="193"/>
    </location>
</feature>
<keyword evidence="2" id="KW-0342">GTP-binding</keyword>
<name>A0ABD2PQB9_9PLAT</name>
<dbReference type="SMART" id="SM00175">
    <property type="entry name" value="RAB"/>
    <property type="match status" value="1"/>
</dbReference>
<dbReference type="InterPro" id="IPR050227">
    <property type="entry name" value="Rab"/>
</dbReference>
<dbReference type="Pfam" id="PF00071">
    <property type="entry name" value="Ras"/>
    <property type="match status" value="1"/>
</dbReference>
<dbReference type="EMBL" id="JBJKFK010006192">
    <property type="protein sequence ID" value="KAL3307926.1"/>
    <property type="molecule type" value="Genomic_DNA"/>
</dbReference>
<gene>
    <name evidence="3" type="ORF">Ciccas_013549</name>
</gene>
<dbReference type="SMART" id="SM00174">
    <property type="entry name" value="RHO"/>
    <property type="match status" value="1"/>
</dbReference>
<evidence type="ECO:0000313" key="3">
    <source>
        <dbReference type="EMBL" id="KAL3307926.1"/>
    </source>
</evidence>
<reference evidence="3 4" key="1">
    <citation type="submission" date="2024-11" db="EMBL/GenBank/DDBJ databases">
        <title>Adaptive evolution of stress response genes in parasites aligns with host niche diversity.</title>
        <authorList>
            <person name="Hahn C."/>
            <person name="Resl P."/>
        </authorList>
    </citation>
    <scope>NUCLEOTIDE SEQUENCE [LARGE SCALE GENOMIC DNA]</scope>
    <source>
        <strain evidence="3">EGGRZ-B1_66</strain>
        <tissue evidence="3">Body</tissue>
    </source>
</reference>
<dbReference type="PROSITE" id="PS51420">
    <property type="entry name" value="RHO"/>
    <property type="match status" value="1"/>
</dbReference>
<dbReference type="SMART" id="SM00173">
    <property type="entry name" value="RAS"/>
    <property type="match status" value="1"/>
</dbReference>
<dbReference type="PROSITE" id="PS51419">
    <property type="entry name" value="RAB"/>
    <property type="match status" value="1"/>
</dbReference>
<evidence type="ECO:0000313" key="4">
    <source>
        <dbReference type="Proteomes" id="UP001626550"/>
    </source>
</evidence>
<dbReference type="InterPro" id="IPR005225">
    <property type="entry name" value="Small_GTP-bd"/>
</dbReference>
<dbReference type="CDD" id="cd00154">
    <property type="entry name" value="Rab"/>
    <property type="match status" value="1"/>
</dbReference>
<comment type="caution">
    <text evidence="3">The sequence shown here is derived from an EMBL/GenBank/DDBJ whole genome shotgun (WGS) entry which is preliminary data.</text>
</comment>
<keyword evidence="4" id="KW-1185">Reference proteome</keyword>
<dbReference type="SUPFAM" id="SSF52540">
    <property type="entry name" value="P-loop containing nucleoside triphosphate hydrolases"/>
    <property type="match status" value="1"/>
</dbReference>
<dbReference type="InterPro" id="IPR001806">
    <property type="entry name" value="Small_GTPase"/>
</dbReference>
<dbReference type="Gene3D" id="3.40.50.300">
    <property type="entry name" value="P-loop containing nucleotide triphosphate hydrolases"/>
    <property type="match status" value="1"/>
</dbReference>
<dbReference type="NCBIfam" id="TIGR00231">
    <property type="entry name" value="small_GTP"/>
    <property type="match status" value="1"/>
</dbReference>
<proteinExistence type="predicted"/>
<dbReference type="FunFam" id="3.40.50.300:FF:001329">
    <property type="entry name" value="Small GTP-binding protein, putative"/>
    <property type="match status" value="1"/>
</dbReference>
<dbReference type="InterPro" id="IPR027417">
    <property type="entry name" value="P-loop_NTPase"/>
</dbReference>
<organism evidence="3 4">
    <name type="scientific">Cichlidogyrus casuarinus</name>
    <dbReference type="NCBI Taxonomy" id="1844966"/>
    <lineage>
        <taxon>Eukaryota</taxon>
        <taxon>Metazoa</taxon>
        <taxon>Spiralia</taxon>
        <taxon>Lophotrochozoa</taxon>
        <taxon>Platyhelminthes</taxon>
        <taxon>Monogenea</taxon>
        <taxon>Monopisthocotylea</taxon>
        <taxon>Dactylogyridea</taxon>
        <taxon>Ancyrocephalidae</taxon>
        <taxon>Cichlidogyrus</taxon>
    </lineage>
</organism>
<evidence type="ECO:0000256" key="1">
    <source>
        <dbReference type="ARBA" id="ARBA00022741"/>
    </source>
</evidence>
<protein>
    <submittedName>
        <fullName evidence="3">Uncharacterized protein</fullName>
    </submittedName>
</protein>
<evidence type="ECO:0000256" key="2">
    <source>
        <dbReference type="ARBA" id="ARBA00023134"/>
    </source>
</evidence>
<dbReference type="PRINTS" id="PR00449">
    <property type="entry name" value="RASTRNSFRMNG"/>
</dbReference>
<dbReference type="GO" id="GO:0005525">
    <property type="term" value="F:GTP binding"/>
    <property type="evidence" value="ECO:0007669"/>
    <property type="project" value="UniProtKB-KW"/>
</dbReference>
<keyword evidence="1" id="KW-0547">Nucleotide-binding</keyword>